<dbReference type="InterPro" id="IPR029044">
    <property type="entry name" value="Nucleotide-diphossugar_trans"/>
</dbReference>
<keyword evidence="6" id="KW-0256">Endoplasmic reticulum</keyword>
<keyword evidence="8 15" id="KW-0223">Dioxygenase</keyword>
<protein>
    <recommendedName>
        <fullName evidence="3">procollagen-lysine 5-dioxygenase</fullName>
        <ecNumber evidence="3">1.14.11.4</ecNumber>
    </recommendedName>
</protein>
<feature type="signal peptide" evidence="13">
    <location>
        <begin position="1"/>
        <end position="17"/>
    </location>
</feature>
<dbReference type="InterPro" id="IPR005123">
    <property type="entry name" value="Oxoglu/Fe-dep_dioxygenase_dom"/>
</dbReference>
<dbReference type="GO" id="GO:0031418">
    <property type="term" value="F:L-ascorbic acid binding"/>
    <property type="evidence" value="ECO:0007669"/>
    <property type="project" value="UniProtKB-KW"/>
</dbReference>
<evidence type="ECO:0000259" key="14">
    <source>
        <dbReference type="PROSITE" id="PS51471"/>
    </source>
</evidence>
<dbReference type="EC" id="1.14.11.4" evidence="3"/>
<dbReference type="Gene3D" id="2.60.120.620">
    <property type="entry name" value="q2cbj1_9rhob like domain"/>
    <property type="match status" value="1"/>
</dbReference>
<evidence type="ECO:0000256" key="7">
    <source>
        <dbReference type="ARBA" id="ARBA00022896"/>
    </source>
</evidence>
<proteinExistence type="evidence at transcript level"/>
<dbReference type="AlphaFoldDB" id="A0A2P2I196"/>
<dbReference type="InterPro" id="IPR006620">
    <property type="entry name" value="Pro_4_hyd_alph"/>
</dbReference>
<evidence type="ECO:0000256" key="12">
    <source>
        <dbReference type="ARBA" id="ARBA00047930"/>
    </source>
</evidence>
<evidence type="ECO:0000256" key="6">
    <source>
        <dbReference type="ARBA" id="ARBA00022824"/>
    </source>
</evidence>
<evidence type="ECO:0000313" key="15">
    <source>
        <dbReference type="EMBL" id="LAB67803.1"/>
    </source>
</evidence>
<dbReference type="PANTHER" id="PTHR10730:SF45">
    <property type="entry name" value="PROCOLLAGEN-LYSINE,2-OXOGLUTARATE 5-DIOXYGENASE"/>
    <property type="match status" value="1"/>
</dbReference>
<accession>A0A2P2I196</accession>
<dbReference type="InterPro" id="IPR044861">
    <property type="entry name" value="IPNS-like_FE2OG_OXY"/>
</dbReference>
<keyword evidence="9" id="KW-0560">Oxidoreductase</keyword>
<dbReference type="PANTHER" id="PTHR10730">
    <property type="entry name" value="PROCOLLAGEN-LYSINE,2-OXOGLUTARATE 5-DIOXYGENASE/GLYCOSYLTRANSFERASE 25 FAMILY MEMBER"/>
    <property type="match status" value="1"/>
</dbReference>
<keyword evidence="5 13" id="KW-0732">Signal</keyword>
<organism evidence="15">
    <name type="scientific">Hirondellea gigas</name>
    <dbReference type="NCBI Taxonomy" id="1518452"/>
    <lineage>
        <taxon>Eukaryota</taxon>
        <taxon>Metazoa</taxon>
        <taxon>Ecdysozoa</taxon>
        <taxon>Arthropoda</taxon>
        <taxon>Crustacea</taxon>
        <taxon>Multicrustacea</taxon>
        <taxon>Malacostraca</taxon>
        <taxon>Eumalacostraca</taxon>
        <taxon>Peracarida</taxon>
        <taxon>Amphipoda</taxon>
        <taxon>Amphilochidea</taxon>
        <taxon>Lysianassida</taxon>
        <taxon>Lysianassidira</taxon>
        <taxon>Lysianassoidea</taxon>
        <taxon>Lysianassidae</taxon>
        <taxon>Hirondellea</taxon>
    </lineage>
</organism>
<keyword evidence="4" id="KW-0479">Metal-binding</keyword>
<dbReference type="GO" id="GO:0008475">
    <property type="term" value="F:procollagen-lysine 5-dioxygenase activity"/>
    <property type="evidence" value="ECO:0007669"/>
    <property type="project" value="UniProtKB-EC"/>
</dbReference>
<dbReference type="Pfam" id="PF03171">
    <property type="entry name" value="2OG-FeII_Oxy"/>
    <property type="match status" value="1"/>
</dbReference>
<feature type="domain" description="Fe2OG dioxygenase" evidence="14">
    <location>
        <begin position="632"/>
        <end position="723"/>
    </location>
</feature>
<dbReference type="PROSITE" id="PS51471">
    <property type="entry name" value="FE2OG_OXY"/>
    <property type="match status" value="1"/>
</dbReference>
<name>A0A2P2I196_9CRUS</name>
<evidence type="ECO:0000256" key="2">
    <source>
        <dbReference type="ARBA" id="ARBA00004240"/>
    </source>
</evidence>
<evidence type="ECO:0000256" key="11">
    <source>
        <dbReference type="ARBA" id="ARBA00023180"/>
    </source>
</evidence>
<dbReference type="InterPro" id="IPR050757">
    <property type="entry name" value="Collagen_mod_GT25"/>
</dbReference>
<evidence type="ECO:0000256" key="3">
    <source>
        <dbReference type="ARBA" id="ARBA00012264"/>
    </source>
</evidence>
<evidence type="ECO:0000256" key="1">
    <source>
        <dbReference type="ARBA" id="ARBA00001961"/>
    </source>
</evidence>
<keyword evidence="11" id="KW-0325">Glycoprotein</keyword>
<dbReference type="GO" id="GO:0005506">
    <property type="term" value="F:iron ion binding"/>
    <property type="evidence" value="ECO:0007669"/>
    <property type="project" value="InterPro"/>
</dbReference>
<comment type="subcellular location">
    <subcellularLocation>
        <location evidence="2">Endoplasmic reticulum</location>
    </subcellularLocation>
</comment>
<evidence type="ECO:0000256" key="13">
    <source>
        <dbReference type="SAM" id="SignalP"/>
    </source>
</evidence>
<dbReference type="InterPro" id="IPR057589">
    <property type="entry name" value="GT_PLOD"/>
</dbReference>
<keyword evidence="7" id="KW-0847">Vitamin C</keyword>
<dbReference type="SUPFAM" id="SSF53448">
    <property type="entry name" value="Nucleotide-diphospho-sugar transferases"/>
    <property type="match status" value="1"/>
</dbReference>
<dbReference type="Pfam" id="PF25342">
    <property type="entry name" value="GT_PLOD"/>
    <property type="match status" value="1"/>
</dbReference>
<dbReference type="SMART" id="SM00702">
    <property type="entry name" value="P4Hc"/>
    <property type="match status" value="1"/>
</dbReference>
<comment type="cofactor">
    <cofactor evidence="1">
        <name>L-ascorbate</name>
        <dbReference type="ChEBI" id="CHEBI:38290"/>
    </cofactor>
</comment>
<evidence type="ECO:0000256" key="10">
    <source>
        <dbReference type="ARBA" id="ARBA00023004"/>
    </source>
</evidence>
<keyword evidence="10" id="KW-0408">Iron</keyword>
<reference evidence="15" key="1">
    <citation type="journal article" date="2018" name="Biosci. Biotechnol. Biochem.">
        <title>Polysaccharide hydrolase of the hadal zone amphipods Hirondellea gigas.</title>
        <authorList>
            <person name="Kobayashi H."/>
            <person name="Nagahama T."/>
            <person name="Arai W."/>
            <person name="Sasagawa Y."/>
            <person name="Umeda M."/>
            <person name="Hayashi T."/>
            <person name="Nikaido I."/>
            <person name="Watanabe H."/>
            <person name="Oguri K."/>
            <person name="Kitazato H."/>
            <person name="Fujioka K."/>
            <person name="Kido Y."/>
            <person name="Takami H."/>
        </authorList>
    </citation>
    <scope>NUCLEOTIDE SEQUENCE</scope>
    <source>
        <tissue evidence="15">Whole body</tissue>
    </source>
</reference>
<evidence type="ECO:0000256" key="9">
    <source>
        <dbReference type="ARBA" id="ARBA00023002"/>
    </source>
</evidence>
<comment type="catalytic activity">
    <reaction evidence="12">
        <text>L-lysyl-[collagen] + 2-oxoglutarate + O2 = (5R)-5-hydroxy-L-lysyl-[collagen] + succinate + CO2</text>
        <dbReference type="Rhea" id="RHEA:16569"/>
        <dbReference type="Rhea" id="RHEA-COMP:12751"/>
        <dbReference type="Rhea" id="RHEA-COMP:12752"/>
        <dbReference type="ChEBI" id="CHEBI:15379"/>
        <dbReference type="ChEBI" id="CHEBI:16526"/>
        <dbReference type="ChEBI" id="CHEBI:16810"/>
        <dbReference type="ChEBI" id="CHEBI:29969"/>
        <dbReference type="ChEBI" id="CHEBI:30031"/>
        <dbReference type="ChEBI" id="CHEBI:133442"/>
        <dbReference type="EC" id="1.14.11.4"/>
    </reaction>
</comment>
<evidence type="ECO:0000256" key="5">
    <source>
        <dbReference type="ARBA" id="ARBA00022729"/>
    </source>
</evidence>
<sequence length="723" mass="82450">MHTIFALLLTLLCTVSATSIEDVVVLTIGGGDSNGHARFLRSAKVYNYDIRMLGDKTGPVEDSVKLQLVKEAVAKIAKEHSDKLVLYVDGPDAVLSAGPLRVVEELTRDREGPGGPLKVLLSADGVCWPDKALAKKFPKPARGRRFFDSGAFVGQAGVLERLFKEASGKETSLQELFTNLYLQGAIRKKYNLRVDHTNTLFQNLHGATGEIEVRFAGTEAYLQNSAYSTVPLVLRANRNTQTALNTFGNYLARSWNPADGCKECWENMLNIEGLEDTAYPIVTLAMFITRPTPFLEEFLLKIAEQTYPKHRMHLYFSNMVEFHSKEVTEWVDIVGRQYKSLKYIPLEAGDKEWHSKNKAVDHCVEKDCDFLMIVDSLAHLDNPFAIKLLVEQNRNVVGAMLARPHKAWSNFWGALTSDGFYARSLDYVEIVQNQRRGLWNVPYIGNAYLISRKLLSDPVLKPSFISKLLDPDMAFCANMRQNGVFMHVTNRLDMGHLVSSDNFVTKNYRPEMWQMFENRWDWEARYLHENYSAGLAENATIQMPCPDVYWFPLFKDRYAADLIAVVENFGEWSDGSHSDKRLEGGYETVPTVDIHMNQVDYRHEWLEILRAYVQPLQLRVFEGYNNDVGPPQALMAFTVRYKPNEQPFLRPHHDTSTYTINVALNRYDVDFQGGGCRFVRYNCSVTDTKVGWMLMHPGRLTHLHEGLYVTEGTRYIVVTFIDP</sequence>
<dbReference type="GO" id="GO:0005783">
    <property type="term" value="C:endoplasmic reticulum"/>
    <property type="evidence" value="ECO:0007669"/>
    <property type="project" value="UniProtKB-SubCell"/>
</dbReference>
<evidence type="ECO:0000256" key="4">
    <source>
        <dbReference type="ARBA" id="ARBA00022723"/>
    </source>
</evidence>
<evidence type="ECO:0000256" key="8">
    <source>
        <dbReference type="ARBA" id="ARBA00022964"/>
    </source>
</evidence>
<feature type="chain" id="PRO_5015153858" description="procollagen-lysine 5-dioxygenase" evidence="13">
    <location>
        <begin position="18"/>
        <end position="723"/>
    </location>
</feature>
<dbReference type="EMBL" id="IACF01002138">
    <property type="protein sequence ID" value="LAB67803.1"/>
    <property type="molecule type" value="mRNA"/>
</dbReference>